<evidence type="ECO:0000256" key="1">
    <source>
        <dbReference type="ARBA" id="ARBA00022679"/>
    </source>
</evidence>
<keyword evidence="9" id="KW-1185">Reference proteome</keyword>
<dbReference type="GO" id="GO:0005524">
    <property type="term" value="F:ATP binding"/>
    <property type="evidence" value="ECO:0007669"/>
    <property type="project" value="UniProtKB-UniRule"/>
</dbReference>
<sequence>MEFMTLDCPNRDELDAFLNERLPTTQVSKIETHIETCVVCQRVLDDCCADSIFPPPQASGSTKLPLGRWNAEVVARLVNAVHISNNASSAASENPLVPPEIDGYEIQALLGRGGMGAVYQAVQLDLQRNVAIKILDRIHCSDPEMLQKRFSREARITARLDHTSIVPVFNVGTDSSGRFFYTMRSVSGRTLSEIFRLARDEREGWNQSRALGVMVRVCQTIAFAHSQRIVHRDIKPSNVMVGDLGDVYVLDWGLAVELTNQRTNGMVAVDSNEANDPIDPKIANEVSFFDDEARQSQLDSETQGQSLVSTVFAPQIDHSRGGERSLLTIDGTVLGTPSYMSPEQASGNVSLIGTHSDIYSLGAILYELLAGCSPFHKERQSGGSRGVIAAVLQREPTSVLQFNREVAPGLLAICQKAMARSIDQRYESSRSMAEDLQAFLDQRVVQAYQTGAIAGVKLWIRRNRGLAAAVSLAFFFAIMGLTTTALVQWKAKKQLTEVNAEIQTTLVRESREKDRATAASHRAQSVLADMYTSRGLRLENESRHNESLLWYAEAAIEAENDPTRYNANLLRARNAAKQATVPVGAFMINADYLHDCHFLDDGRQLLIHAGDDVTIRDWSTPDSDPTYYAKCTAVCPNVRGDQVAVGRPDGRIEILGMPAATLQQELQMKSAVSALCHNESTSTWAFASGNQIRLWRSEQDDFFGGYGLVDGWIDSVTFSPDGKRLAVATKQHQAFVFEIDANGLSETPVLGPVPHRHIDHTGPPRGPVFFDRGSTLVCIPVEQQLSFWDIDSEPPSQPRVQNSQANYDADRIVSNLAADRFATISNHRMEVYHAGAKGVANRKPHSNAILAVALSSDGTLLTAGREGLAQLADFDTGDSLSGPMLHEHPVRGAAISNDARYLAMIEEKGLVRIWKRQSEKVVRRAFTHWGRAVRLSADGTLVSPGFWNEDSSPEALTLTRLRVVDARSGDRVGTAIDTPVPFRESCVCSGNEIVAIAWNRNELGFLAFFEIKTGKPVCEPLPMPTPILSIDAHPTAPQVAVLHHTGVQVIDLGSSQRLHERHHPKSDSYFNKIRYSRDGTKMLMHRDSHTIQVVDASSGASAPLLMQTDPASFIRTFETSSDDRWLAIGAVIEGRESAVVVFDLSTGRQVSELLRIPGGWFAIFDVAFSPDGKYVAAGGNAGEARCWDWQTGRPVCSAMTTDGEIFSLAFTPQGYLITVASRCHDVWDIRTGSRVLALHSDSSKSDYAESHCSAILTPDGNHLVGCNARSEMLGVTQLHQWLSVPQDTLGAFKLLGQLASSTDVNMGKAQFISSSRWFDHWKTLCRLPDSPQIQPDDWQALMTIYAMTGNWRSMIRLANEFPQSAVETAEHLMQARRWDEAIEVLNLAIERTPADSTLVAQRAKAFIGAGRYEQAAIDLQQSRANETWVIRDVYDQLRRQNLIAPAAQTGLMLLERETDDMLSVWQTLAPMLVFTDREEDYRTWSSRIASRFSDVSDPEIASTVCFSCALIPSTDILSVLPVDALVNEPADKRGPTVGGIWTTRALMAYRRGKLEQAKECLDQAIAHGPWHLQRSICMTLQAAVACASGRAEEAKEHFRNARIQLDNARRYAEDNRKWPNDLEVLVQEVSLQLDRAATITTTDRKGSG</sequence>
<dbReference type="Gene3D" id="1.25.40.10">
    <property type="entry name" value="Tetratricopeptide repeat domain"/>
    <property type="match status" value="2"/>
</dbReference>
<evidence type="ECO:0000256" key="5">
    <source>
        <dbReference type="PROSITE-ProRule" id="PRU00221"/>
    </source>
</evidence>
<evidence type="ECO:0000256" key="6">
    <source>
        <dbReference type="PROSITE-ProRule" id="PRU10141"/>
    </source>
</evidence>
<dbReference type="InterPro" id="IPR017441">
    <property type="entry name" value="Protein_kinase_ATP_BS"/>
</dbReference>
<proteinExistence type="predicted"/>
<dbReference type="SMART" id="SM00320">
    <property type="entry name" value="WD40"/>
    <property type="match status" value="6"/>
</dbReference>
<keyword evidence="4 6" id="KW-0067">ATP-binding</keyword>
<dbReference type="PROSITE" id="PS50082">
    <property type="entry name" value="WD_REPEATS_2"/>
    <property type="match status" value="1"/>
</dbReference>
<evidence type="ECO:0000256" key="3">
    <source>
        <dbReference type="ARBA" id="ARBA00022777"/>
    </source>
</evidence>
<dbReference type="Pfam" id="PF00400">
    <property type="entry name" value="WD40"/>
    <property type="match status" value="1"/>
</dbReference>
<dbReference type="Proteomes" id="UP000320176">
    <property type="component" value="Unassembled WGS sequence"/>
</dbReference>
<dbReference type="InterPro" id="IPR011009">
    <property type="entry name" value="Kinase-like_dom_sf"/>
</dbReference>
<dbReference type="SUPFAM" id="SSF48452">
    <property type="entry name" value="TPR-like"/>
    <property type="match status" value="1"/>
</dbReference>
<feature type="binding site" evidence="6">
    <location>
        <position position="133"/>
    </location>
    <ligand>
        <name>ATP</name>
        <dbReference type="ChEBI" id="CHEBI:30616"/>
    </ligand>
</feature>
<evidence type="ECO:0000256" key="2">
    <source>
        <dbReference type="ARBA" id="ARBA00022741"/>
    </source>
</evidence>
<dbReference type="InterPro" id="IPR015943">
    <property type="entry name" value="WD40/YVTN_repeat-like_dom_sf"/>
</dbReference>
<evidence type="ECO:0000313" key="9">
    <source>
        <dbReference type="Proteomes" id="UP000320176"/>
    </source>
</evidence>
<dbReference type="Gene3D" id="2.130.10.10">
    <property type="entry name" value="YVTN repeat-like/Quinoprotein amine dehydrogenase"/>
    <property type="match status" value="3"/>
</dbReference>
<gene>
    <name evidence="8" type="primary">pknD_4</name>
    <name evidence="8" type="ORF">Pla52n_11710</name>
</gene>
<dbReference type="CDD" id="cd14014">
    <property type="entry name" value="STKc_PknB_like"/>
    <property type="match status" value="1"/>
</dbReference>
<reference evidence="8 9" key="1">
    <citation type="submission" date="2019-02" db="EMBL/GenBank/DDBJ databases">
        <title>Deep-cultivation of Planctomycetes and their phenomic and genomic characterization uncovers novel biology.</title>
        <authorList>
            <person name="Wiegand S."/>
            <person name="Jogler M."/>
            <person name="Boedeker C."/>
            <person name="Pinto D."/>
            <person name="Vollmers J."/>
            <person name="Rivas-Marin E."/>
            <person name="Kohn T."/>
            <person name="Peeters S.H."/>
            <person name="Heuer A."/>
            <person name="Rast P."/>
            <person name="Oberbeckmann S."/>
            <person name="Bunk B."/>
            <person name="Jeske O."/>
            <person name="Meyerdierks A."/>
            <person name="Storesund J.E."/>
            <person name="Kallscheuer N."/>
            <person name="Luecker S."/>
            <person name="Lage O.M."/>
            <person name="Pohl T."/>
            <person name="Merkel B.J."/>
            <person name="Hornburger P."/>
            <person name="Mueller R.-W."/>
            <person name="Bruemmer F."/>
            <person name="Labrenz M."/>
            <person name="Spormann A.M."/>
            <person name="Op Den Camp H."/>
            <person name="Overmann J."/>
            <person name="Amann R."/>
            <person name="Jetten M.S.M."/>
            <person name="Mascher T."/>
            <person name="Medema M.H."/>
            <person name="Devos D.P."/>
            <person name="Kaster A.-K."/>
            <person name="Ovreas L."/>
            <person name="Rohde M."/>
            <person name="Galperin M.Y."/>
            <person name="Jogler C."/>
        </authorList>
    </citation>
    <scope>NUCLEOTIDE SEQUENCE [LARGE SCALE GENOMIC DNA]</scope>
    <source>
        <strain evidence="8 9">Pla52n</strain>
    </source>
</reference>
<keyword evidence="2 6" id="KW-0547">Nucleotide-binding</keyword>
<dbReference type="PROSITE" id="PS50011">
    <property type="entry name" value="PROTEIN_KINASE_DOM"/>
    <property type="match status" value="1"/>
</dbReference>
<dbReference type="Gene3D" id="1.10.510.10">
    <property type="entry name" value="Transferase(Phosphotransferase) domain 1"/>
    <property type="match status" value="1"/>
</dbReference>
<keyword evidence="5" id="KW-0853">WD repeat</keyword>
<dbReference type="PROSITE" id="PS00108">
    <property type="entry name" value="PROTEIN_KINASE_ST"/>
    <property type="match status" value="1"/>
</dbReference>
<dbReference type="Gene3D" id="3.30.200.20">
    <property type="entry name" value="Phosphorylase Kinase, domain 1"/>
    <property type="match status" value="1"/>
</dbReference>
<dbReference type="OrthoDB" id="500858at2"/>
<organism evidence="8 9">
    <name type="scientific">Stieleria varia</name>
    <dbReference type="NCBI Taxonomy" id="2528005"/>
    <lineage>
        <taxon>Bacteria</taxon>
        <taxon>Pseudomonadati</taxon>
        <taxon>Planctomycetota</taxon>
        <taxon>Planctomycetia</taxon>
        <taxon>Pirellulales</taxon>
        <taxon>Pirellulaceae</taxon>
        <taxon>Stieleria</taxon>
    </lineage>
</organism>
<dbReference type="InterPro" id="IPR011047">
    <property type="entry name" value="Quinoprotein_ADH-like_sf"/>
</dbReference>
<dbReference type="SUPFAM" id="SSF50998">
    <property type="entry name" value="Quinoprotein alcohol dehydrogenase-like"/>
    <property type="match status" value="2"/>
</dbReference>
<keyword evidence="1 8" id="KW-0808">Transferase</keyword>
<evidence type="ECO:0000313" key="8">
    <source>
        <dbReference type="EMBL" id="TWU05459.1"/>
    </source>
</evidence>
<dbReference type="InterPro" id="IPR008271">
    <property type="entry name" value="Ser/Thr_kinase_AS"/>
</dbReference>
<dbReference type="SUPFAM" id="SSF56112">
    <property type="entry name" value="Protein kinase-like (PK-like)"/>
    <property type="match status" value="1"/>
</dbReference>
<name>A0A5C6B1V2_9BACT</name>
<protein>
    <submittedName>
        <fullName evidence="8">Serine/threonine-protein kinase PknD</fullName>
        <ecNumber evidence="8">2.7.11.1</ecNumber>
    </submittedName>
</protein>
<feature type="repeat" description="WD" evidence="5">
    <location>
        <begin position="1163"/>
        <end position="1197"/>
    </location>
</feature>
<dbReference type="GO" id="GO:0004674">
    <property type="term" value="F:protein serine/threonine kinase activity"/>
    <property type="evidence" value="ECO:0007669"/>
    <property type="project" value="UniProtKB-EC"/>
</dbReference>
<evidence type="ECO:0000256" key="4">
    <source>
        <dbReference type="ARBA" id="ARBA00022840"/>
    </source>
</evidence>
<dbReference type="EMBL" id="SJPN01000002">
    <property type="protein sequence ID" value="TWU05459.1"/>
    <property type="molecule type" value="Genomic_DNA"/>
</dbReference>
<dbReference type="InterPro" id="IPR011990">
    <property type="entry name" value="TPR-like_helical_dom_sf"/>
</dbReference>
<feature type="domain" description="Protein kinase" evidence="7">
    <location>
        <begin position="104"/>
        <end position="440"/>
    </location>
</feature>
<dbReference type="PROSITE" id="PS00107">
    <property type="entry name" value="PROTEIN_KINASE_ATP"/>
    <property type="match status" value="1"/>
</dbReference>
<dbReference type="PANTHER" id="PTHR43289">
    <property type="entry name" value="MITOGEN-ACTIVATED PROTEIN KINASE KINASE KINASE 20-RELATED"/>
    <property type="match status" value="1"/>
</dbReference>
<keyword evidence="3 8" id="KW-0418">Kinase</keyword>
<accession>A0A5C6B1V2</accession>
<dbReference type="PANTHER" id="PTHR43289:SF6">
    <property type="entry name" value="SERINE_THREONINE-PROTEIN KINASE NEKL-3"/>
    <property type="match status" value="1"/>
</dbReference>
<comment type="caution">
    <text evidence="8">The sequence shown here is derived from an EMBL/GenBank/DDBJ whole genome shotgun (WGS) entry which is preliminary data.</text>
</comment>
<dbReference type="SMART" id="SM00220">
    <property type="entry name" value="S_TKc"/>
    <property type="match status" value="1"/>
</dbReference>
<dbReference type="InterPro" id="IPR000719">
    <property type="entry name" value="Prot_kinase_dom"/>
</dbReference>
<dbReference type="EC" id="2.7.11.1" evidence="8"/>
<dbReference type="Pfam" id="PF00069">
    <property type="entry name" value="Pkinase"/>
    <property type="match status" value="2"/>
</dbReference>
<evidence type="ECO:0000259" key="7">
    <source>
        <dbReference type="PROSITE" id="PS50011"/>
    </source>
</evidence>
<dbReference type="InterPro" id="IPR001680">
    <property type="entry name" value="WD40_rpt"/>
</dbReference>